<dbReference type="RefSeq" id="WP_138589987.1">
    <property type="nucleotide sequence ID" value="NZ_PNBX01000009.1"/>
</dbReference>
<dbReference type="PROSITE" id="PS50075">
    <property type="entry name" value="CARRIER"/>
    <property type="match status" value="1"/>
</dbReference>
<dbReference type="Pfam" id="PF13193">
    <property type="entry name" value="AMP-binding_C"/>
    <property type="match status" value="1"/>
</dbReference>
<protein>
    <recommendedName>
        <fullName evidence="2">Carrier domain-containing protein</fullName>
    </recommendedName>
</protein>
<reference evidence="4" key="2">
    <citation type="submission" date="2019-06" db="EMBL/GenBank/DDBJ databases">
        <title>Co-occurence of chitin degradation, pigmentation and bioactivity in marine Pseudoalteromonas.</title>
        <authorList>
            <person name="Sonnenschein E.C."/>
            <person name="Bech P.K."/>
        </authorList>
    </citation>
    <scope>NUCLEOTIDE SEQUENCE [LARGE SCALE GENOMIC DNA]</scope>
    <source>
        <strain evidence="4">S3790</strain>
    </source>
</reference>
<dbReference type="Pfam" id="PF00668">
    <property type="entry name" value="Condensation"/>
    <property type="match status" value="1"/>
</dbReference>
<dbReference type="InterPro" id="IPR000873">
    <property type="entry name" value="AMP-dep_synth/lig_dom"/>
</dbReference>
<feature type="domain" description="Carrier" evidence="2">
    <location>
        <begin position="973"/>
        <end position="1050"/>
    </location>
</feature>
<accession>A0A5S3VCL5</accession>
<feature type="coiled-coil region" evidence="1">
    <location>
        <begin position="1036"/>
        <end position="1070"/>
    </location>
</feature>
<dbReference type="InterPro" id="IPR020845">
    <property type="entry name" value="AMP-binding_CS"/>
</dbReference>
<evidence type="ECO:0000259" key="2">
    <source>
        <dbReference type="PROSITE" id="PS50075"/>
    </source>
</evidence>
<dbReference type="Gene3D" id="3.30.559.10">
    <property type="entry name" value="Chloramphenicol acetyltransferase-like domain"/>
    <property type="match status" value="1"/>
</dbReference>
<dbReference type="InterPro" id="IPR045851">
    <property type="entry name" value="AMP-bd_C_sf"/>
</dbReference>
<organism evidence="3 4">
    <name type="scientific">Pseudoalteromonas aurantia</name>
    <dbReference type="NCBI Taxonomy" id="43654"/>
    <lineage>
        <taxon>Bacteria</taxon>
        <taxon>Pseudomonadati</taxon>
        <taxon>Pseudomonadota</taxon>
        <taxon>Gammaproteobacteria</taxon>
        <taxon>Alteromonadales</taxon>
        <taxon>Pseudoalteromonadaceae</taxon>
        <taxon>Pseudoalteromonas</taxon>
    </lineage>
</organism>
<dbReference type="Gene3D" id="3.30.300.30">
    <property type="match status" value="1"/>
</dbReference>
<dbReference type="InterPro" id="IPR010071">
    <property type="entry name" value="AA_adenyl_dom"/>
</dbReference>
<gene>
    <name evidence="3" type="ORF">CWC19_03370</name>
</gene>
<dbReference type="GO" id="GO:0031177">
    <property type="term" value="F:phosphopantetheine binding"/>
    <property type="evidence" value="ECO:0007669"/>
    <property type="project" value="TreeGrafter"/>
</dbReference>
<dbReference type="PANTHER" id="PTHR45527:SF1">
    <property type="entry name" value="FATTY ACID SYNTHASE"/>
    <property type="match status" value="1"/>
</dbReference>
<dbReference type="GO" id="GO:0044550">
    <property type="term" value="P:secondary metabolite biosynthetic process"/>
    <property type="evidence" value="ECO:0007669"/>
    <property type="project" value="TreeGrafter"/>
</dbReference>
<proteinExistence type="predicted"/>
<reference evidence="3 4" key="1">
    <citation type="submission" date="2018-01" db="EMBL/GenBank/DDBJ databases">
        <authorList>
            <person name="Paulsen S."/>
            <person name="Gram L.K."/>
        </authorList>
    </citation>
    <scope>NUCLEOTIDE SEQUENCE [LARGE SCALE GENOMIC DNA]</scope>
    <source>
        <strain evidence="3 4">S3790</strain>
    </source>
</reference>
<dbReference type="SUPFAM" id="SSF52777">
    <property type="entry name" value="CoA-dependent acyltransferases"/>
    <property type="match status" value="2"/>
</dbReference>
<sequence>MEDSINFPLSSVQRTVLNDYLLGDKVPKYHIGCHINCKFSVDKAEILQVVNEVSLAHKALRMCLVNNKGEYHQFVRNVCDVDLRFIDLSKKNMSQEYAFQRAQEEFDEQYQLERTCWRPIVVKYSIDEFVLCIGFHHLFVDGFSISLVLEDIIELLNGNNVKERPKFDYLNFIESDAKYLNSKRAERDREFWHQEFNNLPPRLYKPKDSSLSKSFPSATKFSSICRGHIESLQHYSEQNGVGLAHSLIALVVIFISKTRALKEVTLGIPVHNRTTAAHKQVVGMFSGLIPLKIELTEDDSFADLAQRVAKKLAKTYRHQKLPISEINSVLKTMSYNRKHIFDVTVSYEPFPSEHKCIKGEYKVSRVAEPYEQMPLAIAILDYHESDDLHFMTNYNTNYFSTSEFGVVEGAIAVMVEFLQGGFDIKVEQLPLLSESDIEEQYCNTSSVPSCFSESTLTAQFNTVASLNPNSVALECERFVYSYRELDIQSTQLAHSLKKEGVVRGDKIGFCLSRSCLSIVAMLGIVKLGAVYVPIDPANPESRIEYLISDSGMKLLITEEEHTSRACLQNIPLLNINELQPNSEASSPFLESSLSGFDPAYIIYTSGSTGKPKGVEVSHHNVLRLFDSCQSEFSFSEQDVWAVSHSLAFDFSVWEIWGALLFGGKLILISEKQLRSPFEFYEIVANKKVTILNQTPSAFLSFDNIDASQNLPLSLRRVVFGGEALSPANLKEWFARHGDISPKLINMYGTTETTVHATYKALSVADSVSKSTSIIGKPLKDLDIQIHDSGGNLLPIGSIGEMVIGGNGVSAGYYGKPELNSIKFYTVSNPNLMRYYRTGDLAKLRSDGELEYIGRIDEQIKLRGYRIELGEIEAQINQIKGISSCVVQLREDVKDQKRVVAYLVRQSSSLEPQEEYLTIVNTHLNRALPSYMVPTAFICLDRFPLTTNGKIDKSLLQPPESYPNWRSICASYVPPSTDLEIKLAQIWAGLLKAEVTSVGKFDDFFLLGGDSLSVMKLISHCNDEFNIMLSFSDVFDNLELNKLSEKVEQLIDDKEQDLSQLVASIDELSEEEIDQMLQSLS</sequence>
<dbReference type="Gene3D" id="1.10.1200.10">
    <property type="entry name" value="ACP-like"/>
    <property type="match status" value="1"/>
</dbReference>
<dbReference type="PANTHER" id="PTHR45527">
    <property type="entry name" value="NONRIBOSOMAL PEPTIDE SYNTHETASE"/>
    <property type="match status" value="1"/>
</dbReference>
<dbReference type="Gene3D" id="3.30.559.30">
    <property type="entry name" value="Nonribosomal peptide synthetase, condensation domain"/>
    <property type="match status" value="1"/>
</dbReference>
<evidence type="ECO:0000256" key="1">
    <source>
        <dbReference type="SAM" id="Coils"/>
    </source>
</evidence>
<dbReference type="NCBIfam" id="TIGR01733">
    <property type="entry name" value="AA-adenyl-dom"/>
    <property type="match status" value="1"/>
</dbReference>
<dbReference type="SUPFAM" id="SSF56801">
    <property type="entry name" value="Acetyl-CoA synthetase-like"/>
    <property type="match status" value="1"/>
</dbReference>
<dbReference type="Gene3D" id="3.40.50.12780">
    <property type="entry name" value="N-terminal domain of ligase-like"/>
    <property type="match status" value="1"/>
</dbReference>
<dbReference type="InterPro" id="IPR001242">
    <property type="entry name" value="Condensation_dom"/>
</dbReference>
<keyword evidence="1" id="KW-0175">Coiled coil</keyword>
<evidence type="ECO:0000313" key="3">
    <source>
        <dbReference type="EMBL" id="TMO69889.1"/>
    </source>
</evidence>
<dbReference type="AlphaFoldDB" id="A0A5S3VCL5"/>
<dbReference type="CDD" id="cd17643">
    <property type="entry name" value="A_NRPS_Cytc1-like"/>
    <property type="match status" value="1"/>
</dbReference>
<dbReference type="FunFam" id="3.40.50.980:FF:000001">
    <property type="entry name" value="Non-ribosomal peptide synthetase"/>
    <property type="match status" value="1"/>
</dbReference>
<dbReference type="Proteomes" id="UP000307217">
    <property type="component" value="Unassembled WGS sequence"/>
</dbReference>
<dbReference type="FunFam" id="3.40.50.12780:FF:000012">
    <property type="entry name" value="Non-ribosomal peptide synthetase"/>
    <property type="match status" value="1"/>
</dbReference>
<dbReference type="GO" id="GO:0043041">
    <property type="term" value="P:amino acid activation for nonribosomal peptide biosynthetic process"/>
    <property type="evidence" value="ECO:0007669"/>
    <property type="project" value="TreeGrafter"/>
</dbReference>
<dbReference type="GO" id="GO:0005737">
    <property type="term" value="C:cytoplasm"/>
    <property type="evidence" value="ECO:0007669"/>
    <property type="project" value="TreeGrafter"/>
</dbReference>
<dbReference type="GO" id="GO:0003824">
    <property type="term" value="F:catalytic activity"/>
    <property type="evidence" value="ECO:0007669"/>
    <property type="project" value="InterPro"/>
</dbReference>
<comment type="caution">
    <text evidence="3">The sequence shown here is derived from an EMBL/GenBank/DDBJ whole genome shotgun (WGS) entry which is preliminary data.</text>
</comment>
<dbReference type="InterPro" id="IPR023213">
    <property type="entry name" value="CAT-like_dom_sf"/>
</dbReference>
<dbReference type="InterPro" id="IPR036736">
    <property type="entry name" value="ACP-like_sf"/>
</dbReference>
<dbReference type="InterPro" id="IPR042099">
    <property type="entry name" value="ANL_N_sf"/>
</dbReference>
<dbReference type="InterPro" id="IPR025110">
    <property type="entry name" value="AMP-bd_C"/>
</dbReference>
<dbReference type="Pfam" id="PF00550">
    <property type="entry name" value="PP-binding"/>
    <property type="match status" value="1"/>
</dbReference>
<dbReference type="SUPFAM" id="SSF47336">
    <property type="entry name" value="ACP-like"/>
    <property type="match status" value="1"/>
</dbReference>
<dbReference type="Pfam" id="PF00501">
    <property type="entry name" value="AMP-binding"/>
    <property type="match status" value="1"/>
</dbReference>
<dbReference type="EMBL" id="PNBX01000009">
    <property type="protein sequence ID" value="TMO69889.1"/>
    <property type="molecule type" value="Genomic_DNA"/>
</dbReference>
<dbReference type="OrthoDB" id="6289742at2"/>
<dbReference type="PROSITE" id="PS00455">
    <property type="entry name" value="AMP_BINDING"/>
    <property type="match status" value="1"/>
</dbReference>
<evidence type="ECO:0000313" key="4">
    <source>
        <dbReference type="Proteomes" id="UP000307217"/>
    </source>
</evidence>
<dbReference type="InterPro" id="IPR009081">
    <property type="entry name" value="PP-bd_ACP"/>
</dbReference>
<name>A0A5S3VCL5_9GAMM</name>